<dbReference type="SUPFAM" id="SSF53067">
    <property type="entry name" value="Actin-like ATPase domain"/>
    <property type="match status" value="1"/>
</dbReference>
<dbReference type="InterPro" id="IPR018484">
    <property type="entry name" value="FGGY_N"/>
</dbReference>
<dbReference type="Pfam" id="PF00370">
    <property type="entry name" value="FGGY_N"/>
    <property type="match status" value="1"/>
</dbReference>
<evidence type="ECO:0000313" key="6">
    <source>
        <dbReference type="Proteomes" id="UP001153636"/>
    </source>
</evidence>
<feature type="domain" description="Carbohydrate kinase FGGY N-terminal" evidence="4">
    <location>
        <begin position="27"/>
        <end position="278"/>
    </location>
</feature>
<dbReference type="AlphaFoldDB" id="A0A9P0CU36"/>
<evidence type="ECO:0000256" key="1">
    <source>
        <dbReference type="ARBA" id="ARBA00009156"/>
    </source>
</evidence>
<dbReference type="GO" id="GO:0005829">
    <property type="term" value="C:cytosol"/>
    <property type="evidence" value="ECO:0007669"/>
    <property type="project" value="TreeGrafter"/>
</dbReference>
<dbReference type="OrthoDB" id="10264182at2759"/>
<keyword evidence="3" id="KW-0418">Kinase</keyword>
<protein>
    <recommendedName>
        <fullName evidence="4">Carbohydrate kinase FGGY N-terminal domain-containing protein</fullName>
    </recommendedName>
</protein>
<dbReference type="GO" id="GO:0050277">
    <property type="term" value="F:sedoheptulokinase activity"/>
    <property type="evidence" value="ECO:0007669"/>
    <property type="project" value="TreeGrafter"/>
</dbReference>
<evidence type="ECO:0000256" key="2">
    <source>
        <dbReference type="ARBA" id="ARBA00022679"/>
    </source>
</evidence>
<reference evidence="5" key="1">
    <citation type="submission" date="2022-01" db="EMBL/GenBank/DDBJ databases">
        <authorList>
            <person name="King R."/>
        </authorList>
    </citation>
    <scope>NUCLEOTIDE SEQUENCE</scope>
</reference>
<sequence>MDSATYNHLLQEVVKEVENNIIIMNNYILGIDLGTTSVKVTVINGDTKELVEHYTKDTNCEVPNNIEGGHEQHVPTIISTLNICVSKISDCLRKRISKIGVCGQMHGVLFWKIAKWQPPWIFQGKTYRIDENSVSRLYTWQDSRCDSGFLASLPKPDSHLGISSGYGIPTTFWIKRNRPDFLKKYNRSGLISSFVAAMLTDQDTVYTSYQNAASWGYFNCRDLEWNIKILERADFPIELLPRLRPSRDIIGTLKNNWHNIPEGIPVGVDLGDLQCSVLSTINAEQEAVINFSTSAQIAYIVNNFIPPNGPPLVNPISYWPYFDNQFVAVAPSLNGGNVLTLFVNMIVGWLSEFGESVDQDDIWKRLISLGLEDKTQSNLQIKPTCMGERFDTSLTASVRYATGNNVPLGHVFRVLCTGLIQNLNEMLPAKVLKAANIKRLVGNGQSLQRNMILKNEIERIYQLPLVIGDGDASKGAALAMSVGGCRFTDSSVSVCHACPLNA</sequence>
<keyword evidence="2" id="KW-0808">Transferase</keyword>
<name>A0A9P0CU36_9CUCU</name>
<keyword evidence="6" id="KW-1185">Reference proteome</keyword>
<organism evidence="5 6">
    <name type="scientific">Psylliodes chrysocephalus</name>
    <dbReference type="NCBI Taxonomy" id="3402493"/>
    <lineage>
        <taxon>Eukaryota</taxon>
        <taxon>Metazoa</taxon>
        <taxon>Ecdysozoa</taxon>
        <taxon>Arthropoda</taxon>
        <taxon>Hexapoda</taxon>
        <taxon>Insecta</taxon>
        <taxon>Pterygota</taxon>
        <taxon>Neoptera</taxon>
        <taxon>Endopterygota</taxon>
        <taxon>Coleoptera</taxon>
        <taxon>Polyphaga</taxon>
        <taxon>Cucujiformia</taxon>
        <taxon>Chrysomeloidea</taxon>
        <taxon>Chrysomelidae</taxon>
        <taxon>Galerucinae</taxon>
        <taxon>Alticini</taxon>
        <taxon>Psylliodes</taxon>
    </lineage>
</organism>
<accession>A0A9P0CU36</accession>
<dbReference type="PANTHER" id="PTHR10196:SF67">
    <property type="entry name" value="SEDOHEPTULOKINASE"/>
    <property type="match status" value="1"/>
</dbReference>
<dbReference type="InterPro" id="IPR043129">
    <property type="entry name" value="ATPase_NBD"/>
</dbReference>
<dbReference type="Gene3D" id="3.30.420.40">
    <property type="match status" value="2"/>
</dbReference>
<dbReference type="EMBL" id="OV651830">
    <property type="protein sequence ID" value="CAH1105024.1"/>
    <property type="molecule type" value="Genomic_DNA"/>
</dbReference>
<evidence type="ECO:0000259" key="4">
    <source>
        <dbReference type="Pfam" id="PF00370"/>
    </source>
</evidence>
<evidence type="ECO:0000313" key="5">
    <source>
        <dbReference type="EMBL" id="CAH1105024.1"/>
    </source>
</evidence>
<gene>
    <name evidence="5" type="ORF">PSYICH_LOCUS6066</name>
</gene>
<dbReference type="PANTHER" id="PTHR10196">
    <property type="entry name" value="SUGAR KINASE"/>
    <property type="match status" value="1"/>
</dbReference>
<dbReference type="CDD" id="cd07777">
    <property type="entry name" value="ASKHA_NBD_FGGY_SHK"/>
    <property type="match status" value="1"/>
</dbReference>
<comment type="similarity">
    <text evidence="1">Belongs to the FGGY kinase family.</text>
</comment>
<dbReference type="GO" id="GO:0006071">
    <property type="term" value="P:glycerol metabolic process"/>
    <property type="evidence" value="ECO:0007669"/>
    <property type="project" value="TreeGrafter"/>
</dbReference>
<evidence type="ECO:0000256" key="3">
    <source>
        <dbReference type="ARBA" id="ARBA00022777"/>
    </source>
</evidence>
<dbReference type="FunFam" id="3.30.420.40:FF:000111">
    <property type="entry name" value="Sedoheptulokinase"/>
    <property type="match status" value="1"/>
</dbReference>
<proteinExistence type="inferred from homology"/>
<dbReference type="Proteomes" id="UP001153636">
    <property type="component" value="Chromosome 18"/>
</dbReference>